<organism evidence="2 3">
    <name type="scientific">Clostridium saccharoperbutylacetonicum N1-4(HMT)</name>
    <dbReference type="NCBI Taxonomy" id="931276"/>
    <lineage>
        <taxon>Bacteria</taxon>
        <taxon>Bacillati</taxon>
        <taxon>Bacillota</taxon>
        <taxon>Clostridia</taxon>
        <taxon>Eubacteriales</taxon>
        <taxon>Clostridiaceae</taxon>
        <taxon>Clostridium</taxon>
    </lineage>
</organism>
<dbReference type="eggNOG" id="ENOG5033N44">
    <property type="taxonomic scope" value="Bacteria"/>
</dbReference>
<dbReference type="AlphaFoldDB" id="M1LVT8"/>
<dbReference type="PATRIC" id="fig|931276.5.peg.3530"/>
<dbReference type="HOGENOM" id="CLU_1330036_0_0_9"/>
<dbReference type="Proteomes" id="UP000011728">
    <property type="component" value="Chromosome"/>
</dbReference>
<feature type="chain" id="PRO_5039067842" description="DUF5105 domain-containing protein" evidence="1">
    <location>
        <begin position="23"/>
        <end position="210"/>
    </location>
</feature>
<keyword evidence="3" id="KW-1185">Reference proteome</keyword>
<dbReference type="RefSeq" id="WP_015393581.1">
    <property type="nucleotide sequence ID" value="NC_020291.1"/>
</dbReference>
<name>M1LVT8_9CLOT</name>
<keyword evidence="1" id="KW-0732">Signal</keyword>
<dbReference type="EMBL" id="CP004121">
    <property type="protein sequence ID" value="AGF57265.1"/>
    <property type="molecule type" value="Genomic_DNA"/>
</dbReference>
<gene>
    <name evidence="2" type="ORF">Cspa_c35040</name>
</gene>
<protein>
    <recommendedName>
        <fullName evidence="4">DUF5105 domain-containing protein</fullName>
    </recommendedName>
</protein>
<evidence type="ECO:0000256" key="1">
    <source>
        <dbReference type="SAM" id="SignalP"/>
    </source>
</evidence>
<feature type="signal peptide" evidence="1">
    <location>
        <begin position="1"/>
        <end position="22"/>
    </location>
</feature>
<accession>M1LVT8</accession>
<dbReference type="STRING" id="36745.CLSAP_32750"/>
<evidence type="ECO:0008006" key="4">
    <source>
        <dbReference type="Google" id="ProtNLM"/>
    </source>
</evidence>
<dbReference type="KEGG" id="csr:Cspa_c35040"/>
<evidence type="ECO:0000313" key="3">
    <source>
        <dbReference type="Proteomes" id="UP000011728"/>
    </source>
</evidence>
<dbReference type="PROSITE" id="PS51257">
    <property type="entry name" value="PROKAR_LIPOPROTEIN"/>
    <property type="match status" value="1"/>
</dbReference>
<proteinExistence type="predicted"/>
<sequence length="210" mass="23624">MKNLKKFFAVFLVTVIASTMLISCGGLKVTAEESAKIFLNVLLKNDKTNMDKIGFTEDNYNKLVKDKEDKLMKSFTGDNIDKSVITDEVKAKFKDSLIKGLANISYELKQTSADKKVEKFDLKIKIFDMKKIFADAQNKAMQDINSNPGMTKEEIQKKLLDYICDGIAAGTAKPEPQTVSLIFTKGEKVWEPMEEYSGLEGVILDYIFMG</sequence>
<evidence type="ECO:0000313" key="2">
    <source>
        <dbReference type="EMBL" id="AGF57265.1"/>
    </source>
</evidence>
<reference evidence="2 3" key="1">
    <citation type="submission" date="2013-02" db="EMBL/GenBank/DDBJ databases">
        <title>Genome sequence of Clostridium saccharoperbutylacetonicum N1-4(HMT).</title>
        <authorList>
            <person name="Poehlein A."/>
            <person name="Daniel R."/>
        </authorList>
    </citation>
    <scope>NUCLEOTIDE SEQUENCE [LARGE SCALE GENOMIC DNA]</scope>
    <source>
        <strain evidence="3">N1-4(HMT)</strain>
    </source>
</reference>